<dbReference type="Proteomes" id="UP000072189">
    <property type="component" value="Unassembled WGS sequence"/>
</dbReference>
<dbReference type="CDD" id="cd06261">
    <property type="entry name" value="TM_PBP2"/>
    <property type="match status" value="1"/>
</dbReference>
<protein>
    <submittedName>
        <fullName evidence="9">ABC transporter permease</fullName>
    </submittedName>
</protein>
<dbReference type="SUPFAM" id="SSF161098">
    <property type="entry name" value="MetI-like"/>
    <property type="match status" value="1"/>
</dbReference>
<feature type="transmembrane region" description="Helical" evidence="7">
    <location>
        <begin position="134"/>
        <end position="154"/>
    </location>
</feature>
<name>A0A147FAD2_MICTE</name>
<evidence type="ECO:0000256" key="2">
    <source>
        <dbReference type="ARBA" id="ARBA00022448"/>
    </source>
</evidence>
<evidence type="ECO:0000256" key="7">
    <source>
        <dbReference type="RuleBase" id="RU363032"/>
    </source>
</evidence>
<dbReference type="PATRIC" id="fig|2033.7.peg.1378"/>
<feature type="transmembrane region" description="Helical" evidence="7">
    <location>
        <begin position="36"/>
        <end position="61"/>
    </location>
</feature>
<dbReference type="GO" id="GO:0005886">
    <property type="term" value="C:plasma membrane"/>
    <property type="evidence" value="ECO:0007669"/>
    <property type="project" value="UniProtKB-SubCell"/>
</dbReference>
<reference evidence="9 10" key="1">
    <citation type="journal article" date="2016" name="Front. Microbiol.">
        <title>Genomic Resource of Rice Seed Associated Bacteria.</title>
        <authorList>
            <person name="Midha S."/>
            <person name="Bansal K."/>
            <person name="Sharma S."/>
            <person name="Kumar N."/>
            <person name="Patil P.P."/>
            <person name="Chaudhry V."/>
            <person name="Patil P.B."/>
        </authorList>
    </citation>
    <scope>NUCLEOTIDE SEQUENCE [LARGE SCALE GENOMIC DNA]</scope>
    <source>
        <strain evidence="9 10">RSA3</strain>
    </source>
</reference>
<keyword evidence="3" id="KW-1003">Cell membrane</keyword>
<comment type="caution">
    <text evidence="9">The sequence shown here is derived from an EMBL/GenBank/DDBJ whole genome shotgun (WGS) entry which is preliminary data.</text>
</comment>
<evidence type="ECO:0000256" key="4">
    <source>
        <dbReference type="ARBA" id="ARBA00022692"/>
    </source>
</evidence>
<dbReference type="InterPro" id="IPR035906">
    <property type="entry name" value="MetI-like_sf"/>
</dbReference>
<dbReference type="RefSeq" id="WP_058613396.1">
    <property type="nucleotide sequence ID" value="NZ_LDRV01000022.1"/>
</dbReference>
<evidence type="ECO:0000256" key="1">
    <source>
        <dbReference type="ARBA" id="ARBA00004651"/>
    </source>
</evidence>
<comment type="subcellular location">
    <subcellularLocation>
        <location evidence="1 7">Cell membrane</location>
        <topology evidence="1 7">Multi-pass membrane protein</topology>
    </subcellularLocation>
</comment>
<proteinExistence type="inferred from homology"/>
<evidence type="ECO:0000259" key="8">
    <source>
        <dbReference type="PROSITE" id="PS50928"/>
    </source>
</evidence>
<keyword evidence="4 7" id="KW-0812">Transmembrane</keyword>
<accession>A0A147FAD2</accession>
<dbReference type="EMBL" id="LDRV01000022">
    <property type="protein sequence ID" value="KTS13550.1"/>
    <property type="molecule type" value="Genomic_DNA"/>
</dbReference>
<evidence type="ECO:0000256" key="6">
    <source>
        <dbReference type="ARBA" id="ARBA00023136"/>
    </source>
</evidence>
<dbReference type="PANTHER" id="PTHR30193">
    <property type="entry name" value="ABC TRANSPORTER PERMEASE PROTEIN"/>
    <property type="match status" value="1"/>
</dbReference>
<organism evidence="9 10">
    <name type="scientific">Microbacterium testaceum</name>
    <name type="common">Aureobacterium testaceum</name>
    <name type="synonym">Brevibacterium testaceum</name>
    <dbReference type="NCBI Taxonomy" id="2033"/>
    <lineage>
        <taxon>Bacteria</taxon>
        <taxon>Bacillati</taxon>
        <taxon>Actinomycetota</taxon>
        <taxon>Actinomycetes</taxon>
        <taxon>Micrococcales</taxon>
        <taxon>Microbacteriaceae</taxon>
        <taxon>Microbacterium</taxon>
    </lineage>
</organism>
<feature type="transmembrane region" description="Helical" evidence="7">
    <location>
        <begin position="96"/>
        <end position="122"/>
    </location>
</feature>
<keyword evidence="2 7" id="KW-0813">Transport</keyword>
<dbReference type="InterPro" id="IPR051393">
    <property type="entry name" value="ABC_transporter_permease"/>
</dbReference>
<dbReference type="InterPro" id="IPR000515">
    <property type="entry name" value="MetI-like"/>
</dbReference>
<keyword evidence="5 7" id="KW-1133">Transmembrane helix</keyword>
<gene>
    <name evidence="9" type="ORF">RSA3_04040</name>
</gene>
<dbReference type="GO" id="GO:0055085">
    <property type="term" value="P:transmembrane transport"/>
    <property type="evidence" value="ECO:0007669"/>
    <property type="project" value="InterPro"/>
</dbReference>
<evidence type="ECO:0000313" key="9">
    <source>
        <dbReference type="EMBL" id="KTS13550.1"/>
    </source>
</evidence>
<dbReference type="Pfam" id="PF00528">
    <property type="entry name" value="BPD_transp_1"/>
    <property type="match status" value="1"/>
</dbReference>
<comment type="similarity">
    <text evidence="7">Belongs to the binding-protein-dependent transport system permease family.</text>
</comment>
<dbReference type="Gene3D" id="1.10.3720.10">
    <property type="entry name" value="MetI-like"/>
    <property type="match status" value="1"/>
</dbReference>
<dbReference type="PROSITE" id="PS50928">
    <property type="entry name" value="ABC_TM1"/>
    <property type="match status" value="1"/>
</dbReference>
<sequence length="325" mass="35727">MTVTATETLTTVERRGALPRRTSGRRRAPHRVEARGAWILMAPYAALFLVAAAIPICYAFWISLQKAPTMVNPKSGFGGLDAYITAVTDFRFFDTFINIFTVMIVWLPLMIVGIVGLALLVHASPGRFGGAMRFVYFLPGALAGIANFVLWVYLLNPSISPIAFLWQGLGVNNLKEVTTTENLPWILTAMLFFQGVGTWIVIVNGGLNGIAEEVFEAAKIDGANSWQLAWSIKLPLIRPWIGYAALMNLAYGFQLFLEPYLLRQISSGSVDAEWAPTQLGYAFAFTNRNFPAAAAMSIILLVITLAIGMFIVFKSGLFGEEEKSK</sequence>
<evidence type="ECO:0000313" key="10">
    <source>
        <dbReference type="Proteomes" id="UP000072189"/>
    </source>
</evidence>
<feature type="transmembrane region" description="Helical" evidence="7">
    <location>
        <begin position="290"/>
        <end position="313"/>
    </location>
</feature>
<keyword evidence="6 7" id="KW-0472">Membrane</keyword>
<dbReference type="AlphaFoldDB" id="A0A147FAD2"/>
<feature type="transmembrane region" description="Helical" evidence="7">
    <location>
        <begin position="183"/>
        <end position="203"/>
    </location>
</feature>
<dbReference type="PANTHER" id="PTHR30193:SF41">
    <property type="entry name" value="DIACETYLCHITOBIOSE UPTAKE SYSTEM PERMEASE PROTEIN NGCF"/>
    <property type="match status" value="1"/>
</dbReference>
<evidence type="ECO:0000256" key="3">
    <source>
        <dbReference type="ARBA" id="ARBA00022475"/>
    </source>
</evidence>
<feature type="domain" description="ABC transmembrane type-1" evidence="8">
    <location>
        <begin position="98"/>
        <end position="311"/>
    </location>
</feature>
<evidence type="ECO:0000256" key="5">
    <source>
        <dbReference type="ARBA" id="ARBA00022989"/>
    </source>
</evidence>